<dbReference type="EMBL" id="CP034465">
    <property type="protein sequence ID" value="AZP04534.1"/>
    <property type="molecule type" value="Genomic_DNA"/>
</dbReference>
<evidence type="ECO:0000259" key="4">
    <source>
        <dbReference type="Pfam" id="PF00248"/>
    </source>
</evidence>
<sequence>MKYRNLGSSGLRVSEIALGSWLTYGKSVEDDTAQKCIQTAYEAGINFFDTANVYEQGEAEIVLGKALAEYDRSSLVVASKVYFPMGDGPNDRGLSRKHIFEQCDASLKRLGMDYIDLYQCHRYDPHVPLEETLWALDDLQRQGKILYAGVSEWPADKIQEAHKIAKERNFRPLVSNQPAYNMIERFIERDILPVSQANGMGQVVFSPLAQGILTGKYKPGQEAPSDSRASNSEIGSGLKKYLENERLLEAVQELSKFAQQLDINLTQLALAWILRHPGVSSAIIGASKPEQIEDNIKAVDFELTKEILVGINELLQPISNFGPRN</sequence>
<dbReference type="OrthoDB" id="9773828at2"/>
<feature type="domain" description="NADP-dependent oxidoreductase" evidence="4">
    <location>
        <begin position="15"/>
        <end position="313"/>
    </location>
</feature>
<dbReference type="RefSeq" id="WP_126110045.1">
    <property type="nucleotide sequence ID" value="NZ_CP034465.1"/>
</dbReference>
<dbReference type="GO" id="GO:0005829">
    <property type="term" value="C:cytosol"/>
    <property type="evidence" value="ECO:0007669"/>
    <property type="project" value="UniProtKB-ARBA"/>
</dbReference>
<protein>
    <submittedName>
        <fullName evidence="5">Aldo/keto reductase</fullName>
    </submittedName>
</protein>
<keyword evidence="6" id="KW-1185">Reference proteome</keyword>
<dbReference type="InterPro" id="IPR036812">
    <property type="entry name" value="NAD(P)_OxRdtase_dom_sf"/>
</dbReference>
<dbReference type="KEGG" id="jeh:EJN90_07740"/>
<dbReference type="CDD" id="cd19074">
    <property type="entry name" value="Aldo_ket_red_shaker-like"/>
    <property type="match status" value="1"/>
</dbReference>
<name>A0A3S9HB15_9LACT</name>
<gene>
    <name evidence="5" type="ORF">EJN90_07740</name>
</gene>
<organism evidence="5 6">
    <name type="scientific">Jeotgalibaca ciconiae</name>
    <dbReference type="NCBI Taxonomy" id="2496265"/>
    <lineage>
        <taxon>Bacteria</taxon>
        <taxon>Bacillati</taxon>
        <taxon>Bacillota</taxon>
        <taxon>Bacilli</taxon>
        <taxon>Lactobacillales</taxon>
        <taxon>Carnobacteriaceae</taxon>
        <taxon>Jeotgalibaca</taxon>
    </lineage>
</organism>
<comment type="similarity">
    <text evidence="1">Belongs to the shaker potassium channel beta subunit family.</text>
</comment>
<dbReference type="PANTHER" id="PTHR43150:SF2">
    <property type="entry name" value="HYPERKINETIC, ISOFORM M"/>
    <property type="match status" value="1"/>
</dbReference>
<evidence type="ECO:0000313" key="5">
    <source>
        <dbReference type="EMBL" id="AZP04534.1"/>
    </source>
</evidence>
<accession>A0A3S9HB15</accession>
<keyword evidence="2" id="KW-0521">NADP</keyword>
<dbReference type="Gene3D" id="3.20.20.100">
    <property type="entry name" value="NADP-dependent oxidoreductase domain"/>
    <property type="match status" value="1"/>
</dbReference>
<dbReference type="PANTHER" id="PTHR43150">
    <property type="entry name" value="HYPERKINETIC, ISOFORM M"/>
    <property type="match status" value="1"/>
</dbReference>
<evidence type="ECO:0000313" key="6">
    <source>
        <dbReference type="Proteomes" id="UP000273326"/>
    </source>
</evidence>
<evidence type="ECO:0000256" key="2">
    <source>
        <dbReference type="ARBA" id="ARBA00022857"/>
    </source>
</evidence>
<dbReference type="SUPFAM" id="SSF51430">
    <property type="entry name" value="NAD(P)-linked oxidoreductase"/>
    <property type="match status" value="1"/>
</dbReference>
<evidence type="ECO:0000256" key="1">
    <source>
        <dbReference type="ARBA" id="ARBA00006515"/>
    </source>
</evidence>
<keyword evidence="3" id="KW-0560">Oxidoreductase</keyword>
<reference evidence="6" key="1">
    <citation type="submission" date="2018-12" db="EMBL/GenBank/DDBJ databases">
        <title>Complete genome sequencing of Jeotgalibaca sp. H21T32.</title>
        <authorList>
            <person name="Bae J.-W."/>
            <person name="Lee S.-Y."/>
        </authorList>
    </citation>
    <scope>NUCLEOTIDE SEQUENCE [LARGE SCALE GENOMIC DNA]</scope>
    <source>
        <strain evidence="6">H21T32</strain>
    </source>
</reference>
<proteinExistence type="inferred from homology"/>
<dbReference type="PRINTS" id="PR01577">
    <property type="entry name" value="KCNABCHANNEL"/>
</dbReference>
<evidence type="ECO:0000256" key="3">
    <source>
        <dbReference type="ARBA" id="ARBA00023002"/>
    </source>
</evidence>
<dbReference type="AlphaFoldDB" id="A0A3S9HB15"/>
<dbReference type="InterPro" id="IPR023210">
    <property type="entry name" value="NADP_OxRdtase_dom"/>
</dbReference>
<dbReference type="Pfam" id="PF00248">
    <property type="entry name" value="Aldo_ket_red"/>
    <property type="match status" value="1"/>
</dbReference>
<dbReference type="GO" id="GO:0016491">
    <property type="term" value="F:oxidoreductase activity"/>
    <property type="evidence" value="ECO:0007669"/>
    <property type="project" value="UniProtKB-KW"/>
</dbReference>
<dbReference type="FunFam" id="3.20.20.100:FF:000004">
    <property type="entry name" value="Oxidoreductase, aldo/keto reductase"/>
    <property type="match status" value="1"/>
</dbReference>
<dbReference type="InterPro" id="IPR005399">
    <property type="entry name" value="K_chnl_volt-dep_bsu_KCNAB-rel"/>
</dbReference>
<dbReference type="Proteomes" id="UP000273326">
    <property type="component" value="Chromosome"/>
</dbReference>